<feature type="transmembrane region" description="Helical" evidence="12">
    <location>
        <begin position="123"/>
        <end position="142"/>
    </location>
</feature>
<dbReference type="InterPro" id="IPR001851">
    <property type="entry name" value="ABC_transp_permease"/>
</dbReference>
<reference evidence="14" key="1">
    <citation type="submission" date="2016-11" db="EMBL/GenBank/DDBJ databases">
        <authorList>
            <person name="Varghese N."/>
            <person name="Submissions S."/>
        </authorList>
    </citation>
    <scope>NUCLEOTIDE SEQUENCE [LARGE SCALE GENOMIC DNA]</scope>
    <source>
        <strain evidence="14">DSM 8595</strain>
    </source>
</reference>
<evidence type="ECO:0000256" key="12">
    <source>
        <dbReference type="SAM" id="Phobius"/>
    </source>
</evidence>
<keyword evidence="7 12" id="KW-1133">Transmembrane helix</keyword>
<feature type="transmembrane region" description="Helical" evidence="12">
    <location>
        <begin position="247"/>
        <end position="274"/>
    </location>
</feature>
<dbReference type="OrthoDB" id="3468954at2"/>
<feature type="transmembrane region" description="Helical" evidence="12">
    <location>
        <begin position="163"/>
        <end position="183"/>
    </location>
</feature>
<dbReference type="GO" id="GO:0022857">
    <property type="term" value="F:transmembrane transporter activity"/>
    <property type="evidence" value="ECO:0007669"/>
    <property type="project" value="InterPro"/>
</dbReference>
<comment type="subcellular location">
    <subcellularLocation>
        <location evidence="1">Cell membrane</location>
        <topology evidence="1">Multi-pass membrane protein</topology>
    </subcellularLocation>
</comment>
<dbReference type="STRING" id="232089.SAMN05443544_3039"/>
<evidence type="ECO:0000256" key="9">
    <source>
        <dbReference type="ARBA" id="ARBA00025439"/>
    </source>
</evidence>
<dbReference type="AlphaFoldDB" id="A0A1N6HBH1"/>
<feature type="transmembrane region" description="Helical" evidence="12">
    <location>
        <begin position="43"/>
        <end position="63"/>
    </location>
</feature>
<dbReference type="CDD" id="cd06579">
    <property type="entry name" value="TM_PBP1_transp_AraH_like"/>
    <property type="match status" value="1"/>
</dbReference>
<feature type="compositionally biased region" description="Basic residues" evidence="11">
    <location>
        <begin position="314"/>
        <end position="325"/>
    </location>
</feature>
<gene>
    <name evidence="13" type="ORF">SAMN05443544_3039</name>
</gene>
<evidence type="ECO:0000256" key="10">
    <source>
        <dbReference type="ARBA" id="ARBA00039382"/>
    </source>
</evidence>
<feature type="transmembrane region" description="Helical" evidence="12">
    <location>
        <begin position="69"/>
        <end position="87"/>
    </location>
</feature>
<feature type="transmembrane region" description="Helical" evidence="12">
    <location>
        <begin position="94"/>
        <end position="117"/>
    </location>
</feature>
<evidence type="ECO:0000256" key="5">
    <source>
        <dbReference type="ARBA" id="ARBA00022519"/>
    </source>
</evidence>
<feature type="region of interest" description="Disordered" evidence="11">
    <location>
        <begin position="314"/>
        <end position="345"/>
    </location>
</feature>
<evidence type="ECO:0000256" key="7">
    <source>
        <dbReference type="ARBA" id="ARBA00022989"/>
    </source>
</evidence>
<proteinExistence type="predicted"/>
<keyword evidence="6 12" id="KW-0812">Transmembrane</keyword>
<evidence type="ECO:0000313" key="13">
    <source>
        <dbReference type="EMBL" id="SIO16995.1"/>
    </source>
</evidence>
<evidence type="ECO:0000256" key="2">
    <source>
        <dbReference type="ARBA" id="ARBA00011262"/>
    </source>
</evidence>
<dbReference type="Pfam" id="PF02653">
    <property type="entry name" value="BPD_transp_2"/>
    <property type="match status" value="1"/>
</dbReference>
<keyword evidence="14" id="KW-1185">Reference proteome</keyword>
<accession>A0A1N6HBH1</accession>
<feature type="transmembrane region" description="Helical" evidence="12">
    <location>
        <begin position="214"/>
        <end position="235"/>
    </location>
</feature>
<keyword evidence="4" id="KW-1003">Cell membrane</keyword>
<dbReference type="RefSeq" id="WP_074261189.1">
    <property type="nucleotide sequence ID" value="NZ_FSRJ01000004.1"/>
</dbReference>
<keyword evidence="3" id="KW-0813">Transport</keyword>
<sequence length="345" mass="35157">MSARFARLARDQNTILAAVIIAGVIVLTISSSGGFLSPISIETFFQFLAIPIVIGLAQMAALAVNQMNLAVGAIGGFAACSAGVLIADFGVPPWLGGLIAILIGLAAGVLNGLIVVLTQINGFIVTLATMTILSGAQYAIVGTRTITSASWPEIAAIGTARPLGIPLIFWIAVGIAILLSVAYRQTLLARNMLASGGNPLAATLSGISNSRSLVTAHGLSGLLCGVAAFLVLASLPGVNKSIGEDWLLSSFAAPIIGGVSLTGGTVAVLGTVLAATIVRLVDSARAQFQLEPSWVNFVIGAVVLGTVALDRVRTRRPATRQRSRRTPPDAPPTAASRAIDPGAPA</sequence>
<evidence type="ECO:0000256" key="4">
    <source>
        <dbReference type="ARBA" id="ARBA00022475"/>
    </source>
</evidence>
<dbReference type="Proteomes" id="UP000184699">
    <property type="component" value="Unassembled WGS sequence"/>
</dbReference>
<evidence type="ECO:0000256" key="11">
    <source>
        <dbReference type="SAM" id="MobiDB-lite"/>
    </source>
</evidence>
<evidence type="ECO:0000256" key="8">
    <source>
        <dbReference type="ARBA" id="ARBA00023136"/>
    </source>
</evidence>
<name>A0A1N6HBH1_9MICO</name>
<feature type="transmembrane region" description="Helical" evidence="12">
    <location>
        <begin position="15"/>
        <end position="36"/>
    </location>
</feature>
<organism evidence="13 14">
    <name type="scientific">Agromyces cerinus subsp. cerinus</name>
    <dbReference type="NCBI Taxonomy" id="232089"/>
    <lineage>
        <taxon>Bacteria</taxon>
        <taxon>Bacillati</taxon>
        <taxon>Actinomycetota</taxon>
        <taxon>Actinomycetes</taxon>
        <taxon>Micrococcales</taxon>
        <taxon>Microbacteriaceae</taxon>
        <taxon>Agromyces</taxon>
    </lineage>
</organism>
<evidence type="ECO:0000256" key="6">
    <source>
        <dbReference type="ARBA" id="ARBA00022692"/>
    </source>
</evidence>
<comment type="function">
    <text evidence="9">Part of the ABC transporter complex LsrABCD involved in autoinducer 2 (AI-2) import. Probably responsible for the translocation of the substrate across the membrane.</text>
</comment>
<dbReference type="PANTHER" id="PTHR32196:SF29">
    <property type="entry name" value="AUTOINDUCER 2 IMPORT SYSTEM PERMEASE PROTEIN LSRC"/>
    <property type="match status" value="1"/>
</dbReference>
<keyword evidence="8 12" id="KW-0472">Membrane</keyword>
<evidence type="ECO:0000256" key="1">
    <source>
        <dbReference type="ARBA" id="ARBA00004651"/>
    </source>
</evidence>
<dbReference type="PANTHER" id="PTHR32196">
    <property type="entry name" value="ABC TRANSPORTER PERMEASE PROTEIN YPHD-RELATED-RELATED"/>
    <property type="match status" value="1"/>
</dbReference>
<keyword evidence="5" id="KW-0997">Cell inner membrane</keyword>
<evidence type="ECO:0000313" key="14">
    <source>
        <dbReference type="Proteomes" id="UP000184699"/>
    </source>
</evidence>
<dbReference type="EMBL" id="FSRJ01000004">
    <property type="protein sequence ID" value="SIO16995.1"/>
    <property type="molecule type" value="Genomic_DNA"/>
</dbReference>
<comment type="subunit">
    <text evidence="2">The complex is composed of two ATP-binding proteins (LsrA), two transmembrane proteins (LsrC and LsrD) and a solute-binding protein (LsrB).</text>
</comment>
<evidence type="ECO:0000256" key="3">
    <source>
        <dbReference type="ARBA" id="ARBA00022448"/>
    </source>
</evidence>
<dbReference type="GO" id="GO:0005886">
    <property type="term" value="C:plasma membrane"/>
    <property type="evidence" value="ECO:0007669"/>
    <property type="project" value="UniProtKB-SubCell"/>
</dbReference>
<protein>
    <recommendedName>
        <fullName evidence="10">Autoinducer 2 import system permease protein LsrC</fullName>
    </recommendedName>
</protein>